<keyword evidence="1" id="KW-1133">Transmembrane helix</keyword>
<organism evidence="2 3">
    <name type="scientific">Sporormia fimetaria CBS 119925</name>
    <dbReference type="NCBI Taxonomy" id="1340428"/>
    <lineage>
        <taxon>Eukaryota</taxon>
        <taxon>Fungi</taxon>
        <taxon>Dikarya</taxon>
        <taxon>Ascomycota</taxon>
        <taxon>Pezizomycotina</taxon>
        <taxon>Dothideomycetes</taxon>
        <taxon>Pleosporomycetidae</taxon>
        <taxon>Pleosporales</taxon>
        <taxon>Sporormiaceae</taxon>
        <taxon>Sporormia</taxon>
    </lineage>
</organism>
<feature type="transmembrane region" description="Helical" evidence="1">
    <location>
        <begin position="66"/>
        <end position="84"/>
    </location>
</feature>
<keyword evidence="1" id="KW-0812">Transmembrane</keyword>
<protein>
    <submittedName>
        <fullName evidence="2">Uncharacterized protein</fullName>
    </submittedName>
</protein>
<gene>
    <name evidence="2" type="ORF">M011DRAFT_412888</name>
</gene>
<dbReference type="PANTHER" id="PTHR37783">
    <property type="entry name" value="MEMBRANE PROTEIN, PUTATIVE (AFU_ORTHOLOGUE AFUA_1G04315)-RELATED"/>
    <property type="match status" value="1"/>
</dbReference>
<name>A0A6A6UVN9_9PLEO</name>
<evidence type="ECO:0000313" key="3">
    <source>
        <dbReference type="Proteomes" id="UP000799440"/>
    </source>
</evidence>
<evidence type="ECO:0000256" key="1">
    <source>
        <dbReference type="SAM" id="Phobius"/>
    </source>
</evidence>
<sequence length="127" mass="14327">MATAPVKIDTYSYPARHLGRNTTICGIIMLLSARREVLLPGSPLYDYVLSRSPNALKAATWIQNGLFYFLFGAHAIETVVFAVAKLKKHRVPFGMVWLKWILTCFVGGKFCMEHFDNVVVHKEAALR</sequence>
<reference evidence="2" key="1">
    <citation type="journal article" date="2020" name="Stud. Mycol.">
        <title>101 Dothideomycetes genomes: a test case for predicting lifestyles and emergence of pathogens.</title>
        <authorList>
            <person name="Haridas S."/>
            <person name="Albert R."/>
            <person name="Binder M."/>
            <person name="Bloem J."/>
            <person name="Labutti K."/>
            <person name="Salamov A."/>
            <person name="Andreopoulos B."/>
            <person name="Baker S."/>
            <person name="Barry K."/>
            <person name="Bills G."/>
            <person name="Bluhm B."/>
            <person name="Cannon C."/>
            <person name="Castanera R."/>
            <person name="Culley D."/>
            <person name="Daum C."/>
            <person name="Ezra D."/>
            <person name="Gonzalez J."/>
            <person name="Henrissat B."/>
            <person name="Kuo A."/>
            <person name="Liang C."/>
            <person name="Lipzen A."/>
            <person name="Lutzoni F."/>
            <person name="Magnuson J."/>
            <person name="Mondo S."/>
            <person name="Nolan M."/>
            <person name="Ohm R."/>
            <person name="Pangilinan J."/>
            <person name="Park H.-J."/>
            <person name="Ramirez L."/>
            <person name="Alfaro M."/>
            <person name="Sun H."/>
            <person name="Tritt A."/>
            <person name="Yoshinaga Y."/>
            <person name="Zwiers L.-H."/>
            <person name="Turgeon B."/>
            <person name="Goodwin S."/>
            <person name="Spatafora J."/>
            <person name="Crous P."/>
            <person name="Grigoriev I."/>
        </authorList>
    </citation>
    <scope>NUCLEOTIDE SEQUENCE</scope>
    <source>
        <strain evidence="2">CBS 119925</strain>
    </source>
</reference>
<keyword evidence="1" id="KW-0472">Membrane</keyword>
<evidence type="ECO:0000313" key="2">
    <source>
        <dbReference type="EMBL" id="KAF2742332.1"/>
    </source>
</evidence>
<dbReference type="Proteomes" id="UP000799440">
    <property type="component" value="Unassembled WGS sequence"/>
</dbReference>
<proteinExistence type="predicted"/>
<dbReference type="EMBL" id="MU006611">
    <property type="protein sequence ID" value="KAF2742332.1"/>
    <property type="molecule type" value="Genomic_DNA"/>
</dbReference>
<keyword evidence="3" id="KW-1185">Reference proteome</keyword>
<accession>A0A6A6UVN9</accession>
<dbReference type="AlphaFoldDB" id="A0A6A6UVN9"/>
<dbReference type="PANTHER" id="PTHR37783:SF1">
    <property type="entry name" value="MEMBRANE PROTEIN, PUTATIVE (AFU_ORTHOLOGUE AFUA_1G04315)-RELATED"/>
    <property type="match status" value="1"/>
</dbReference>
<dbReference type="OrthoDB" id="5553410at2759"/>